<organism evidence="2 3">
    <name type="scientific">Marinibacterium profundimaris</name>
    <dbReference type="NCBI Taxonomy" id="1679460"/>
    <lineage>
        <taxon>Bacteria</taxon>
        <taxon>Pseudomonadati</taxon>
        <taxon>Pseudomonadota</taxon>
        <taxon>Alphaproteobacteria</taxon>
        <taxon>Rhodobacterales</taxon>
        <taxon>Paracoccaceae</taxon>
        <taxon>Marinibacterium</taxon>
    </lineage>
</organism>
<gene>
    <name evidence="2" type="ORF">ATO3_15450</name>
</gene>
<protein>
    <submittedName>
        <fullName evidence="2">Uncharacterized protein</fullName>
    </submittedName>
</protein>
<dbReference type="AlphaFoldDB" id="A0A225NGL0"/>
<feature type="compositionally biased region" description="Basic and acidic residues" evidence="1">
    <location>
        <begin position="48"/>
        <end position="64"/>
    </location>
</feature>
<evidence type="ECO:0000313" key="2">
    <source>
        <dbReference type="EMBL" id="OWU72483.1"/>
    </source>
</evidence>
<dbReference type="EMBL" id="AQQR01000006">
    <property type="protein sequence ID" value="OWU72483.1"/>
    <property type="molecule type" value="Genomic_DNA"/>
</dbReference>
<feature type="region of interest" description="Disordered" evidence="1">
    <location>
        <begin position="48"/>
        <end position="72"/>
    </location>
</feature>
<proteinExistence type="predicted"/>
<reference evidence="2 3" key="1">
    <citation type="submission" date="2013-04" db="EMBL/GenBank/DDBJ databases">
        <title>Oceanicola sp. 22II1-22F33 Genome Sequencing.</title>
        <authorList>
            <person name="Lai Q."/>
            <person name="Li G."/>
            <person name="Shao Z."/>
        </authorList>
    </citation>
    <scope>NUCLEOTIDE SEQUENCE [LARGE SCALE GENOMIC DNA]</scope>
    <source>
        <strain evidence="2 3">22II1-22F33</strain>
    </source>
</reference>
<evidence type="ECO:0000256" key="1">
    <source>
        <dbReference type="SAM" id="MobiDB-lite"/>
    </source>
</evidence>
<sequence length="92" mass="9480">MVTSYLKTARREERGDVGRIGPAAVLAAASGASGGGYLCKDEEIRLRSEVHPAARPDRQTERRQGGGASPLTVIGSAACTASLSLANKVNIG</sequence>
<evidence type="ECO:0000313" key="3">
    <source>
        <dbReference type="Proteomes" id="UP000215377"/>
    </source>
</evidence>
<name>A0A225NGL0_9RHOB</name>
<keyword evidence="3" id="KW-1185">Reference proteome</keyword>
<dbReference type="Proteomes" id="UP000215377">
    <property type="component" value="Unassembled WGS sequence"/>
</dbReference>
<accession>A0A225NGL0</accession>
<comment type="caution">
    <text evidence="2">The sequence shown here is derived from an EMBL/GenBank/DDBJ whole genome shotgun (WGS) entry which is preliminary data.</text>
</comment>